<evidence type="ECO:0000256" key="1">
    <source>
        <dbReference type="SAM" id="MobiDB-lite"/>
    </source>
</evidence>
<accession>A0A9P1BR22</accession>
<dbReference type="Proteomes" id="UP001152797">
    <property type="component" value="Unassembled WGS sequence"/>
</dbReference>
<proteinExistence type="predicted"/>
<dbReference type="EMBL" id="CAMXCT030000325">
    <property type="protein sequence ID" value="CAL4764512.1"/>
    <property type="molecule type" value="Genomic_DNA"/>
</dbReference>
<dbReference type="EMBL" id="CAMXCT010000325">
    <property type="protein sequence ID" value="CAI3977200.1"/>
    <property type="molecule type" value="Genomic_DNA"/>
</dbReference>
<protein>
    <submittedName>
        <fullName evidence="2">Uncharacterized protein</fullName>
    </submittedName>
</protein>
<reference evidence="3" key="2">
    <citation type="submission" date="2024-04" db="EMBL/GenBank/DDBJ databases">
        <authorList>
            <person name="Chen Y."/>
            <person name="Shah S."/>
            <person name="Dougan E. K."/>
            <person name="Thang M."/>
            <person name="Chan C."/>
        </authorList>
    </citation>
    <scope>NUCLEOTIDE SEQUENCE [LARGE SCALE GENOMIC DNA]</scope>
</reference>
<keyword evidence="4" id="KW-1185">Reference proteome</keyword>
<dbReference type="EMBL" id="CAMXCT020000325">
    <property type="protein sequence ID" value="CAL1130575.1"/>
    <property type="molecule type" value="Genomic_DNA"/>
</dbReference>
<comment type="caution">
    <text evidence="2">The sequence shown here is derived from an EMBL/GenBank/DDBJ whole genome shotgun (WGS) entry which is preliminary data.</text>
</comment>
<gene>
    <name evidence="2" type="ORF">C1SCF055_LOCUS5356</name>
</gene>
<reference evidence="2" key="1">
    <citation type="submission" date="2022-10" db="EMBL/GenBank/DDBJ databases">
        <authorList>
            <person name="Chen Y."/>
            <person name="Dougan E. K."/>
            <person name="Chan C."/>
            <person name="Rhodes N."/>
            <person name="Thang M."/>
        </authorList>
    </citation>
    <scope>NUCLEOTIDE SEQUENCE</scope>
</reference>
<feature type="region of interest" description="Disordered" evidence="1">
    <location>
        <begin position="630"/>
        <end position="656"/>
    </location>
</feature>
<feature type="region of interest" description="Disordered" evidence="1">
    <location>
        <begin position="561"/>
        <end position="583"/>
    </location>
</feature>
<name>A0A9P1BR22_9DINO</name>
<sequence>MEFGMDATSRSFRNLVVSYRGAERQPPNCLQLALRFSRLMELAESEGRHAASMSTEDRLRAIISDFHEFPGLATKNMMDEDKVKSILNLIGGSSKEAREVLRAHLDRHKWKEAAINTEQLRSSRWMVGSQPKANQCPSELRKVLCVTPQSQVMHLKWVVNQFIEDGRRLRPSARSRVRLSCDGFEAAADYACFYSAVLTEARQLSTWTSDKEEAVMKSFYQKDYKSDVEAIIASKLPTWKLSHFGLWTDLCDPPAAPVAAPSSAAELMELEDQAHQAKYRELRAKIAQDMSSMTSYHAKNDENKRRGHVVTVMHERAQTQIGRQLCEDFMEKTCRVLLAADKSPVEGPALTMAKNLALSKKVAVGDLLVVLYIDCTKLGVLNQMDINMVGNITERILSGNPTRSVLVLIPPLLVGSDSGGCLRKDLRFCGSSLWLRQSLQPSQFPSALNERDFVVPGTGAESLLSNDQRRNLTDHQETAQWCGGVMVPKNLLTALFSGVKSAHGAIVVHPTSYDGCVELGALQLGHWVVGSSFVDSHHKSSKEIVKSYLLQAWKSGRCPMDKHTPRYKAQPAEQDLPKQEGPPQLKVCKIESDKLVIPPDVRSLFLSCPVFGPEWRELLASFDKQWSAALQEPRPSPVKRDPTSSENPNGVKVETKEEDETFDWSKVFCDEPSTYEDVKKKHGADQLTELPGHVGGLLLVVAPGPALYVVGKDAVNLEISQPLISHGPGTWLLGDKATKFLTNSPGKGFLCQWQSDEVLVCIEALQKIEKGGFIDYSLGGHACSRPPSVTQGKADDMFEIIPENGNPLVWRATAISHKQLKGVNCASHFSADALEKSPLECVWRLRKYPTEKVIAAAKPLWYLPGELKLAKGAAKRVV</sequence>
<evidence type="ECO:0000313" key="3">
    <source>
        <dbReference type="EMBL" id="CAL1130575.1"/>
    </source>
</evidence>
<dbReference type="AlphaFoldDB" id="A0A9P1BR22"/>
<evidence type="ECO:0000313" key="4">
    <source>
        <dbReference type="Proteomes" id="UP001152797"/>
    </source>
</evidence>
<evidence type="ECO:0000313" key="2">
    <source>
        <dbReference type="EMBL" id="CAI3977200.1"/>
    </source>
</evidence>
<organism evidence="2">
    <name type="scientific">Cladocopium goreaui</name>
    <dbReference type="NCBI Taxonomy" id="2562237"/>
    <lineage>
        <taxon>Eukaryota</taxon>
        <taxon>Sar</taxon>
        <taxon>Alveolata</taxon>
        <taxon>Dinophyceae</taxon>
        <taxon>Suessiales</taxon>
        <taxon>Symbiodiniaceae</taxon>
        <taxon>Cladocopium</taxon>
    </lineage>
</organism>